<organism evidence="1">
    <name type="scientific">Klosneuvirus KNV1</name>
    <dbReference type="NCBI Taxonomy" id="1977640"/>
    <lineage>
        <taxon>Viruses</taxon>
        <taxon>Varidnaviria</taxon>
        <taxon>Bamfordvirae</taxon>
        <taxon>Nucleocytoviricota</taxon>
        <taxon>Megaviricetes</taxon>
        <taxon>Imitervirales</taxon>
        <taxon>Mimiviridae</taxon>
        <taxon>Klosneuvirinae</taxon>
        <taxon>Klosneuvirus</taxon>
    </lineage>
</organism>
<gene>
    <name evidence="1" type="ORF">Klosneuvirus_3_143</name>
</gene>
<sequence>MNYRAEHDTHFQHNRDDSHTRTDYIRRICFESSNFSIDFCPRGYDYDIVKQFVTDFLSNKDCKLELFDETSIDFIVDQEMVKVKLHWPTRPGTLIYKSLRGEWIDAFKKLSDDMQQYVFR</sequence>
<proteinExistence type="predicted"/>
<name>A0A1V0SK68_9VIRU</name>
<evidence type="ECO:0000313" key="1">
    <source>
        <dbReference type="EMBL" id="ARF12008.1"/>
    </source>
</evidence>
<protein>
    <submittedName>
        <fullName evidence="1">Uncharacterized protein</fullName>
    </submittedName>
</protein>
<reference evidence="1" key="1">
    <citation type="journal article" date="2017" name="Science">
        <title>Giant viruses with an expanded complement of translation system components.</title>
        <authorList>
            <person name="Schulz F."/>
            <person name="Yutin N."/>
            <person name="Ivanova N.N."/>
            <person name="Ortega D.R."/>
            <person name="Lee T.K."/>
            <person name="Vierheilig J."/>
            <person name="Daims H."/>
            <person name="Horn M."/>
            <person name="Wagner M."/>
            <person name="Jensen G.J."/>
            <person name="Kyrpides N.C."/>
            <person name="Koonin E.V."/>
            <person name="Woyke T."/>
        </authorList>
    </citation>
    <scope>NUCLEOTIDE SEQUENCE</scope>
    <source>
        <strain evidence="1">KNV1</strain>
    </source>
</reference>
<accession>A0A1V0SK68</accession>
<dbReference type="EMBL" id="KY684110">
    <property type="protein sequence ID" value="ARF12008.1"/>
    <property type="molecule type" value="Genomic_DNA"/>
</dbReference>